<name>A0A284RUJ8_ARMOS</name>
<dbReference type="OMA" id="LELFVWI"/>
<evidence type="ECO:0000256" key="1">
    <source>
        <dbReference type="SAM" id="MobiDB-lite"/>
    </source>
</evidence>
<sequence length="304" mass="33745">MADVKIYLKPRPTSRIHDHSNYLPFKWKDYCKYGPFFADYGAVPSDATEVHTLQSPALSTALSALYNVSIPSLDTEVPDPNKSGVSAWPDLLKLAITKVDLSLDSRIESENHIVQLSQGDCAPAPPPRNMRAPAFSPEWYKIVFSTMDRGDVELRDESRDTELELFVWIGTPASGFSNELIVHPDTATDIWRHFRREMYKLTDPIAPARLPSGHGSPGLFTLLRRKALTAASAFASTFIADASVDDTARPFLPSSPNNEPSATDSTSSFHAGDLDDDATMSALNHPFQPFRRRKRIIISEPSNQ</sequence>
<feature type="region of interest" description="Disordered" evidence="1">
    <location>
        <begin position="250"/>
        <end position="275"/>
    </location>
</feature>
<organism evidence="2 3">
    <name type="scientific">Armillaria ostoyae</name>
    <name type="common">Armillaria root rot fungus</name>
    <dbReference type="NCBI Taxonomy" id="47428"/>
    <lineage>
        <taxon>Eukaryota</taxon>
        <taxon>Fungi</taxon>
        <taxon>Dikarya</taxon>
        <taxon>Basidiomycota</taxon>
        <taxon>Agaricomycotina</taxon>
        <taxon>Agaricomycetes</taxon>
        <taxon>Agaricomycetidae</taxon>
        <taxon>Agaricales</taxon>
        <taxon>Marasmiineae</taxon>
        <taxon>Physalacriaceae</taxon>
        <taxon>Armillaria</taxon>
    </lineage>
</organism>
<feature type="compositionally biased region" description="Polar residues" evidence="1">
    <location>
        <begin position="254"/>
        <end position="269"/>
    </location>
</feature>
<dbReference type="EMBL" id="FUEG01000017">
    <property type="protein sequence ID" value="SJL12423.1"/>
    <property type="molecule type" value="Genomic_DNA"/>
</dbReference>
<dbReference type="Proteomes" id="UP000219338">
    <property type="component" value="Unassembled WGS sequence"/>
</dbReference>
<dbReference type="AlphaFoldDB" id="A0A284RUJ8"/>
<reference evidence="3" key="1">
    <citation type="journal article" date="2017" name="Nat. Ecol. Evol.">
        <title>Genome expansion and lineage-specific genetic innovations in the forest pathogenic fungi Armillaria.</title>
        <authorList>
            <person name="Sipos G."/>
            <person name="Prasanna A.N."/>
            <person name="Walter M.C."/>
            <person name="O'Connor E."/>
            <person name="Balint B."/>
            <person name="Krizsan K."/>
            <person name="Kiss B."/>
            <person name="Hess J."/>
            <person name="Varga T."/>
            <person name="Slot J."/>
            <person name="Riley R."/>
            <person name="Boka B."/>
            <person name="Rigling D."/>
            <person name="Barry K."/>
            <person name="Lee J."/>
            <person name="Mihaltcheva S."/>
            <person name="LaButti K."/>
            <person name="Lipzen A."/>
            <person name="Waldron R."/>
            <person name="Moloney N.M."/>
            <person name="Sperisen C."/>
            <person name="Kredics L."/>
            <person name="Vagvoelgyi C."/>
            <person name="Patrignani A."/>
            <person name="Fitzpatrick D."/>
            <person name="Nagy I."/>
            <person name="Doyle S."/>
            <person name="Anderson J.B."/>
            <person name="Grigoriev I.V."/>
            <person name="Gueldener U."/>
            <person name="Muensterkoetter M."/>
            <person name="Nagy L.G."/>
        </authorList>
    </citation>
    <scope>NUCLEOTIDE SEQUENCE [LARGE SCALE GENOMIC DNA]</scope>
    <source>
        <strain evidence="3">C18/9</strain>
    </source>
</reference>
<keyword evidence="3" id="KW-1185">Reference proteome</keyword>
<proteinExistence type="predicted"/>
<dbReference type="OrthoDB" id="2921525at2759"/>
<gene>
    <name evidence="2" type="ORF">ARMOST_15850</name>
</gene>
<protein>
    <submittedName>
        <fullName evidence="2">Uncharacterized protein</fullName>
    </submittedName>
</protein>
<evidence type="ECO:0000313" key="3">
    <source>
        <dbReference type="Proteomes" id="UP000219338"/>
    </source>
</evidence>
<evidence type="ECO:0000313" key="2">
    <source>
        <dbReference type="EMBL" id="SJL12423.1"/>
    </source>
</evidence>
<accession>A0A284RUJ8</accession>